<organism evidence="1 2">
    <name type="scientific">Bacillus cytotoxicus</name>
    <dbReference type="NCBI Taxonomy" id="580165"/>
    <lineage>
        <taxon>Bacteria</taxon>
        <taxon>Bacillati</taxon>
        <taxon>Bacillota</taxon>
        <taxon>Bacilli</taxon>
        <taxon>Bacillales</taxon>
        <taxon>Bacillaceae</taxon>
        <taxon>Bacillus</taxon>
        <taxon>Bacillus cereus group</taxon>
    </lineage>
</organism>
<name>A0AAX2CM84_9BACI</name>
<dbReference type="Proteomes" id="UP000242164">
    <property type="component" value="Unassembled WGS sequence"/>
</dbReference>
<gene>
    <name evidence="1" type="ORF">BCB44BAC_03864</name>
</gene>
<evidence type="ECO:0000313" key="1">
    <source>
        <dbReference type="EMBL" id="SCM03680.1"/>
    </source>
</evidence>
<dbReference type="AlphaFoldDB" id="A0AAX2CM84"/>
<dbReference type="EMBL" id="FMIK01000051">
    <property type="protein sequence ID" value="SCM03680.1"/>
    <property type="molecule type" value="Genomic_DNA"/>
</dbReference>
<evidence type="ECO:0000313" key="2">
    <source>
        <dbReference type="Proteomes" id="UP000242164"/>
    </source>
</evidence>
<protein>
    <submittedName>
        <fullName evidence="1">Uncharacterized protein</fullName>
    </submittedName>
</protein>
<sequence>MVEIQITSTKIIQMGQLEKMVDKNSFTIK</sequence>
<comment type="caution">
    <text evidence="1">The sequence shown here is derived from an EMBL/GenBank/DDBJ whole genome shotgun (WGS) entry which is preliminary data.</text>
</comment>
<accession>A0AAX2CM84</accession>
<proteinExistence type="predicted"/>
<reference evidence="1 2" key="1">
    <citation type="submission" date="2016-08" db="EMBL/GenBank/DDBJ databases">
        <authorList>
            <person name="Loux V."/>
            <person name="Rue O."/>
        </authorList>
    </citation>
    <scope>NUCLEOTIDE SEQUENCE [LARGE SCALE GENOMIC DNA]</scope>
    <source>
        <strain evidence="1 2">AFSSA_08CEB44bac</strain>
    </source>
</reference>